<proteinExistence type="predicted"/>
<accession>A0ABX2A9W4</accession>
<evidence type="ECO:0000256" key="1">
    <source>
        <dbReference type="SAM" id="MobiDB-lite"/>
    </source>
</evidence>
<sequence>MGTSPHRRRTSEALAAAALLVLVSACGSGADLPGYGSGTSETTEASPTEDEPSPDEAPPAETPADENPSDEASSDEENPADPEEPFEGGTAADTGEPSDDAMLTVTDVRVGAHDDFDRVVLDLEGTGAPGWRVEYVDEALEPGRGDPVDVDGEAVLQVDVTGTAMPMDSGVEEYGGDPVPGPGESVEQVVYRFVFEGTTTAFVGVDGEPRPFRVLTLSDPTRLVIDVGH</sequence>
<organism evidence="4 5">
    <name type="scientific">Isoptericola halotolerans</name>
    <dbReference type="NCBI Taxonomy" id="300560"/>
    <lineage>
        <taxon>Bacteria</taxon>
        <taxon>Bacillati</taxon>
        <taxon>Actinomycetota</taxon>
        <taxon>Actinomycetes</taxon>
        <taxon>Micrococcales</taxon>
        <taxon>Promicromonosporaceae</taxon>
        <taxon>Isoptericola</taxon>
    </lineage>
</organism>
<dbReference type="InterPro" id="IPR056303">
    <property type="entry name" value="AMIN-like"/>
</dbReference>
<name>A0ABX2A9W4_9MICO</name>
<feature type="region of interest" description="Disordered" evidence="1">
    <location>
        <begin position="27"/>
        <end position="99"/>
    </location>
</feature>
<feature type="compositionally biased region" description="Acidic residues" evidence="1">
    <location>
        <begin position="63"/>
        <end position="86"/>
    </location>
</feature>
<feature type="chain" id="PRO_5046443308" description="AMIN-like domain-containing protein" evidence="2">
    <location>
        <begin position="31"/>
        <end position="229"/>
    </location>
</feature>
<gene>
    <name evidence="4" type="ORF">HDG69_003485</name>
</gene>
<dbReference type="PROSITE" id="PS51257">
    <property type="entry name" value="PROKAR_LIPOPROTEIN"/>
    <property type="match status" value="1"/>
</dbReference>
<dbReference type="EMBL" id="JABEZU010000005">
    <property type="protein sequence ID" value="NOV98883.1"/>
    <property type="molecule type" value="Genomic_DNA"/>
</dbReference>
<evidence type="ECO:0000256" key="2">
    <source>
        <dbReference type="SAM" id="SignalP"/>
    </source>
</evidence>
<evidence type="ECO:0000259" key="3">
    <source>
        <dbReference type="Pfam" id="PF24837"/>
    </source>
</evidence>
<feature type="domain" description="AMIN-like" evidence="3">
    <location>
        <begin position="104"/>
        <end position="229"/>
    </location>
</feature>
<reference evidence="4 5" key="1">
    <citation type="submission" date="2020-05" db="EMBL/GenBank/DDBJ databases">
        <title>Genomic Encyclopedia of Type Strains, Phase III (KMG-III): the genomes of soil and plant-associated and newly described type strains.</title>
        <authorList>
            <person name="Whitman W."/>
        </authorList>
    </citation>
    <scope>NUCLEOTIDE SEQUENCE [LARGE SCALE GENOMIC DNA]</scope>
    <source>
        <strain evidence="4 5">KCTC 19046</strain>
    </source>
</reference>
<dbReference type="Pfam" id="PF24837">
    <property type="entry name" value="AMIN-like"/>
    <property type="match status" value="1"/>
</dbReference>
<dbReference type="RefSeq" id="WP_171785083.1">
    <property type="nucleotide sequence ID" value="NZ_BAAAML010000004.1"/>
</dbReference>
<evidence type="ECO:0000313" key="5">
    <source>
        <dbReference type="Proteomes" id="UP000757540"/>
    </source>
</evidence>
<feature type="signal peptide" evidence="2">
    <location>
        <begin position="1"/>
        <end position="30"/>
    </location>
</feature>
<keyword evidence="5" id="KW-1185">Reference proteome</keyword>
<comment type="caution">
    <text evidence="4">The sequence shown here is derived from an EMBL/GenBank/DDBJ whole genome shotgun (WGS) entry which is preliminary data.</text>
</comment>
<dbReference type="Proteomes" id="UP000757540">
    <property type="component" value="Unassembled WGS sequence"/>
</dbReference>
<keyword evidence="2" id="KW-0732">Signal</keyword>
<protein>
    <recommendedName>
        <fullName evidence="3">AMIN-like domain-containing protein</fullName>
    </recommendedName>
</protein>
<evidence type="ECO:0000313" key="4">
    <source>
        <dbReference type="EMBL" id="NOV98883.1"/>
    </source>
</evidence>